<keyword evidence="4" id="KW-0067">ATP-binding</keyword>
<evidence type="ECO:0000256" key="4">
    <source>
        <dbReference type="ARBA" id="ARBA00022840"/>
    </source>
</evidence>
<dbReference type="PROSITE" id="PS00107">
    <property type="entry name" value="PROTEIN_KINASE_ATP"/>
    <property type="match status" value="1"/>
</dbReference>
<evidence type="ECO:0000256" key="2">
    <source>
        <dbReference type="ARBA" id="ARBA00022741"/>
    </source>
</evidence>
<evidence type="ECO:0000256" key="3">
    <source>
        <dbReference type="ARBA" id="ARBA00022777"/>
    </source>
</evidence>
<dbReference type="GO" id="GO:0034045">
    <property type="term" value="C:phagophore assembly site membrane"/>
    <property type="evidence" value="ECO:0007669"/>
    <property type="project" value="TreeGrafter"/>
</dbReference>
<dbReference type="GO" id="GO:0005524">
    <property type="term" value="F:ATP binding"/>
    <property type="evidence" value="ECO:0007669"/>
    <property type="project" value="UniProtKB-UniRule"/>
</dbReference>
<dbReference type="Proteomes" id="UP000238081">
    <property type="component" value="Unassembled WGS sequence"/>
</dbReference>
<comment type="caution">
    <text evidence="5">The sequence shown here is derived from an EMBL/GenBank/DDBJ whole genome shotgun (WGS) entry which is preliminary data.</text>
</comment>
<gene>
    <name evidence="5" type="ORF">AWN73_18455</name>
</gene>
<dbReference type="PROSITE" id="PS50011">
    <property type="entry name" value="PROTEIN_KINASE_DOM"/>
    <property type="match status" value="1"/>
</dbReference>
<sequence length="239" mass="29039">MDKYYKRGEKVKDEYTIIKELGEGRYGIAYLAKNDKKEKVVVKQLKKKMLKETREKLFYEQKILQSLDNQAFPNFIGKFKDHYREGYILEYFEGTDFEDLIVNDRCRFTKEDIYHIASQLLDLMEVLHKNNIVHRDIRLPNVIVKRNMELAVIDFGLARFIDNKRYVPQTDYWYLGDFLIHLYYTSYKNINDEDKPWFEELDLTTNEKIFLKRLMGLEEEYNNLQEIREQLEKIRNNNN</sequence>
<dbReference type="RefSeq" id="WP_003413244.1">
    <property type="nucleotide sequence ID" value="NZ_CANCWB010000002.1"/>
</dbReference>
<proteinExistence type="predicted"/>
<keyword evidence="1" id="KW-0808">Transferase</keyword>
<dbReference type="InterPro" id="IPR011009">
    <property type="entry name" value="Kinase-like_dom_sf"/>
</dbReference>
<dbReference type="GO" id="GO:0005776">
    <property type="term" value="C:autophagosome"/>
    <property type="evidence" value="ECO:0007669"/>
    <property type="project" value="TreeGrafter"/>
</dbReference>
<dbReference type="PANTHER" id="PTHR24348">
    <property type="entry name" value="SERINE/THREONINE-PROTEIN KINASE UNC-51-RELATED"/>
    <property type="match status" value="1"/>
</dbReference>
<dbReference type="SUPFAM" id="SSF56112">
    <property type="entry name" value="Protein kinase-like (PK-like)"/>
    <property type="match status" value="1"/>
</dbReference>
<keyword evidence="2" id="KW-0547">Nucleotide-binding</keyword>
<reference evidence="5 6" key="1">
    <citation type="submission" date="2016-01" db="EMBL/GenBank/DDBJ databases">
        <title>Characterization of the Clostridium difficile lineages that are prevalent in Hong Kong and China.</title>
        <authorList>
            <person name="Kwok J.S.-L."/>
            <person name="Lam W.-Y."/>
            <person name="Ip M."/>
            <person name="Chan T.-F."/>
            <person name="Hawkey P.M."/>
            <person name="Tsui S.K.-W."/>
        </authorList>
    </citation>
    <scope>NUCLEOTIDE SEQUENCE [LARGE SCALE GENOMIC DNA]</scope>
    <source>
        <strain evidence="5 6">300064</strain>
    </source>
</reference>
<dbReference type="AlphaFoldDB" id="A0A2S7F6V9"/>
<protein>
    <submittedName>
        <fullName evidence="5">Protein kinase</fullName>
    </submittedName>
</protein>
<dbReference type="InterPro" id="IPR020635">
    <property type="entry name" value="Tyr_kinase_cat_dom"/>
</dbReference>
<dbReference type="Gene3D" id="3.30.200.20">
    <property type="entry name" value="Phosphorylase Kinase, domain 1"/>
    <property type="match status" value="1"/>
</dbReference>
<dbReference type="GO" id="GO:0004713">
    <property type="term" value="F:protein tyrosine kinase activity"/>
    <property type="evidence" value="ECO:0007669"/>
    <property type="project" value="InterPro"/>
</dbReference>
<dbReference type="Pfam" id="PF00069">
    <property type="entry name" value="Pkinase"/>
    <property type="match status" value="1"/>
</dbReference>
<dbReference type="GO" id="GO:0004674">
    <property type="term" value="F:protein serine/threonine kinase activity"/>
    <property type="evidence" value="ECO:0007669"/>
    <property type="project" value="InterPro"/>
</dbReference>
<evidence type="ECO:0000313" key="5">
    <source>
        <dbReference type="EMBL" id="PPV12581.1"/>
    </source>
</evidence>
<dbReference type="Gene3D" id="1.10.510.10">
    <property type="entry name" value="Transferase(Phosphotransferase) domain 1"/>
    <property type="match status" value="1"/>
</dbReference>
<dbReference type="InterPro" id="IPR000719">
    <property type="entry name" value="Prot_kinase_dom"/>
</dbReference>
<keyword evidence="3 5" id="KW-0418">Kinase</keyword>
<evidence type="ECO:0000313" key="6">
    <source>
        <dbReference type="Proteomes" id="UP000238081"/>
    </source>
</evidence>
<evidence type="ECO:0000256" key="1">
    <source>
        <dbReference type="ARBA" id="ARBA00022679"/>
    </source>
</evidence>
<dbReference type="EMBL" id="LRDH01000139">
    <property type="protein sequence ID" value="PPV12581.1"/>
    <property type="molecule type" value="Genomic_DNA"/>
</dbReference>
<dbReference type="InterPro" id="IPR017441">
    <property type="entry name" value="Protein_kinase_ATP_BS"/>
</dbReference>
<organism evidence="5 6">
    <name type="scientific">Clostridium butyricum</name>
    <dbReference type="NCBI Taxonomy" id="1492"/>
    <lineage>
        <taxon>Bacteria</taxon>
        <taxon>Bacillati</taxon>
        <taxon>Bacillota</taxon>
        <taxon>Clostridia</taxon>
        <taxon>Eubacteriales</taxon>
        <taxon>Clostridiaceae</taxon>
        <taxon>Clostridium</taxon>
    </lineage>
</organism>
<dbReference type="InterPro" id="IPR045269">
    <property type="entry name" value="Atg1-like"/>
</dbReference>
<accession>A0A2S7F6V9</accession>
<dbReference type="SMART" id="SM00219">
    <property type="entry name" value="TyrKc"/>
    <property type="match status" value="1"/>
</dbReference>
<name>A0A2S7F6V9_CLOBU</name>
<dbReference type="GO" id="GO:0042594">
    <property type="term" value="P:response to starvation"/>
    <property type="evidence" value="ECO:0007669"/>
    <property type="project" value="TreeGrafter"/>
</dbReference>
<dbReference type="PANTHER" id="PTHR24348:SF22">
    <property type="entry name" value="NON-SPECIFIC SERINE_THREONINE PROTEIN KINASE"/>
    <property type="match status" value="1"/>
</dbReference>
<dbReference type="GO" id="GO:0005829">
    <property type="term" value="C:cytosol"/>
    <property type="evidence" value="ECO:0007669"/>
    <property type="project" value="TreeGrafter"/>
</dbReference>